<protein>
    <recommendedName>
        <fullName evidence="3">LexA repressor DNA-binding domain-containing protein</fullName>
    </recommendedName>
</protein>
<dbReference type="Proteomes" id="UP000196475">
    <property type="component" value="Unassembled WGS sequence"/>
</dbReference>
<gene>
    <name evidence="1" type="ORF">BAA01_00180</name>
</gene>
<evidence type="ECO:0000313" key="1">
    <source>
        <dbReference type="EMBL" id="OUM85002.1"/>
    </source>
</evidence>
<sequence length="75" mass="8765">MLSDRDRKLLRIIANYSAGRGRFPTLKELQIKSGRSRPDVMAGLKVLEQERYIELDENGQIRNLLEAWERPALRL</sequence>
<reference evidence="2" key="1">
    <citation type="submission" date="2016-06" db="EMBL/GenBank/DDBJ databases">
        <authorList>
            <person name="Nascimento L."/>
            <person name="Pereira R.V."/>
            <person name="Martins L.F."/>
            <person name="Quaggio R.B."/>
            <person name="Silva A.M."/>
            <person name="Setubal J.C."/>
        </authorList>
    </citation>
    <scope>NUCLEOTIDE SEQUENCE [LARGE SCALE GENOMIC DNA]</scope>
</reference>
<name>A0A1Y3PCF8_9BACI</name>
<dbReference type="InterPro" id="IPR036388">
    <property type="entry name" value="WH-like_DNA-bd_sf"/>
</dbReference>
<dbReference type="Gene3D" id="1.10.10.10">
    <property type="entry name" value="Winged helix-like DNA-binding domain superfamily/Winged helix DNA-binding domain"/>
    <property type="match status" value="1"/>
</dbReference>
<organism evidence="1 2">
    <name type="scientific">Bacillus thermozeamaize</name>
    <dbReference type="NCBI Taxonomy" id="230954"/>
    <lineage>
        <taxon>Bacteria</taxon>
        <taxon>Bacillati</taxon>
        <taxon>Bacillota</taxon>
        <taxon>Bacilli</taxon>
        <taxon>Bacillales</taxon>
        <taxon>Bacillaceae</taxon>
        <taxon>Bacillus</taxon>
    </lineage>
</organism>
<dbReference type="AlphaFoldDB" id="A0A1Y3PCF8"/>
<dbReference type="SUPFAM" id="SSF46785">
    <property type="entry name" value="Winged helix' DNA-binding domain"/>
    <property type="match status" value="1"/>
</dbReference>
<comment type="caution">
    <text evidence="1">The sequence shown here is derived from an EMBL/GenBank/DDBJ whole genome shotgun (WGS) entry which is preliminary data.</text>
</comment>
<evidence type="ECO:0000313" key="2">
    <source>
        <dbReference type="Proteomes" id="UP000196475"/>
    </source>
</evidence>
<dbReference type="InterPro" id="IPR036390">
    <property type="entry name" value="WH_DNA-bd_sf"/>
</dbReference>
<evidence type="ECO:0008006" key="3">
    <source>
        <dbReference type="Google" id="ProtNLM"/>
    </source>
</evidence>
<dbReference type="EMBL" id="LZRT01000114">
    <property type="protein sequence ID" value="OUM85002.1"/>
    <property type="molecule type" value="Genomic_DNA"/>
</dbReference>
<proteinExistence type="predicted"/>
<accession>A0A1Y3PCF8</accession>